<dbReference type="InterPro" id="IPR003790">
    <property type="entry name" value="GHL10"/>
</dbReference>
<evidence type="ECO:0000256" key="1">
    <source>
        <dbReference type="ARBA" id="ARBA00022729"/>
    </source>
</evidence>
<protein>
    <submittedName>
        <fullName evidence="3">COG1649 predicted glycoside hydrolase</fullName>
    </submittedName>
</protein>
<dbReference type="SUPFAM" id="SSF51445">
    <property type="entry name" value="(Trans)glycosidases"/>
    <property type="match status" value="1"/>
</dbReference>
<dbReference type="GO" id="GO:0016787">
    <property type="term" value="F:hydrolase activity"/>
    <property type="evidence" value="ECO:0007669"/>
    <property type="project" value="UniProtKB-KW"/>
</dbReference>
<name>A0A3B1CBK0_9ZZZZ</name>
<proteinExistence type="predicted"/>
<reference evidence="3" key="1">
    <citation type="submission" date="2018-06" db="EMBL/GenBank/DDBJ databases">
        <authorList>
            <person name="Zhirakovskaya E."/>
        </authorList>
    </citation>
    <scope>NUCLEOTIDE SEQUENCE</scope>
</reference>
<dbReference type="Pfam" id="PF02638">
    <property type="entry name" value="GHL10"/>
    <property type="match status" value="1"/>
</dbReference>
<dbReference type="InterPro" id="IPR052177">
    <property type="entry name" value="Divisome_Glycosyl_Hydrolase"/>
</dbReference>
<keyword evidence="3" id="KW-0378">Hydrolase</keyword>
<feature type="domain" description="Glycosyl hydrolase-like 10" evidence="2">
    <location>
        <begin position="25"/>
        <end position="327"/>
    </location>
</feature>
<accession>A0A3B1CBK0</accession>
<dbReference type="EMBL" id="UOGD01000043">
    <property type="protein sequence ID" value="VAX16045.1"/>
    <property type="molecule type" value="Genomic_DNA"/>
</dbReference>
<dbReference type="PANTHER" id="PTHR43405">
    <property type="entry name" value="GLYCOSYL HYDROLASE DIGH"/>
    <property type="match status" value="1"/>
</dbReference>
<dbReference type="AlphaFoldDB" id="A0A3B1CBK0"/>
<dbReference type="Gene3D" id="3.20.20.80">
    <property type="entry name" value="Glycosidases"/>
    <property type="match status" value="1"/>
</dbReference>
<dbReference type="InterPro" id="IPR017853">
    <property type="entry name" value="GH"/>
</dbReference>
<keyword evidence="1" id="KW-0732">Signal</keyword>
<sequence>MKIVLILFFTILQFISLDAQIPHETRAVWISTNYKLDWPPQTFDEKTQKEALLKIFDNIEKKNLNTIYLQVRSNGTVLFKSSYDPFSPYITGKVDEMGSYDPLKFAVEEAHKRGLEIHVWLNTMRTFNSSDISILENPKHVCSSHSYWVYKKKEENGSISFWLNPGLPEVRQYLVDLIDELVRNYDIDGVQLDFIRYPKEPIDDLDVYALYGNGENIDNWRRKNITTFINTLSSTIKSTKPFIKLGVTPIGIYENLATARGLEGRNDVFQDSREWLENGAIDYIVPQVYWNIKDNPRYEDLVHDWVNSSYGKNVIIGIAAYKKSVAKEINEEIEIARMNNSSGVAFFRYSNIIDINFDKFHEKSLPAKMPWIISTEKLPQVTTLLSSDLFGHDISLQWYLDKGNEQDIKYFALCEINDLKKDPATKLLKVLPSSVTSVDMKISNPEKVDYHYTVKVLDRLWNESKGGTIVSYRIPEFEELNANIAMFGKPLLTKVDGKYLIVVSANQSEQLKIKGGNKNEQSQLIASQKIYPGLNIVKVNSDIRDYSVVDLEFVNSKKVVQLKK</sequence>
<organism evidence="3">
    <name type="scientific">hydrothermal vent metagenome</name>
    <dbReference type="NCBI Taxonomy" id="652676"/>
    <lineage>
        <taxon>unclassified sequences</taxon>
        <taxon>metagenomes</taxon>
        <taxon>ecological metagenomes</taxon>
    </lineage>
</organism>
<gene>
    <name evidence="3" type="ORF">MNBD_IGNAVI01-2008</name>
</gene>
<evidence type="ECO:0000313" key="3">
    <source>
        <dbReference type="EMBL" id="VAX16045.1"/>
    </source>
</evidence>
<evidence type="ECO:0000259" key="2">
    <source>
        <dbReference type="Pfam" id="PF02638"/>
    </source>
</evidence>
<dbReference type="PANTHER" id="PTHR43405:SF1">
    <property type="entry name" value="GLYCOSYL HYDROLASE DIGH"/>
    <property type="match status" value="1"/>
</dbReference>